<dbReference type="EMBL" id="FQ312002">
    <property type="protein sequence ID" value="CBW15688.1"/>
    <property type="molecule type" value="Genomic_DNA"/>
</dbReference>
<proteinExistence type="predicted"/>
<organism evidence="1 2">
    <name type="scientific">Haemophilus parainfluenzae (strain T3T1)</name>
    <dbReference type="NCBI Taxonomy" id="862965"/>
    <lineage>
        <taxon>Bacteria</taxon>
        <taxon>Pseudomonadati</taxon>
        <taxon>Pseudomonadota</taxon>
        <taxon>Gammaproteobacteria</taxon>
        <taxon>Pasteurellales</taxon>
        <taxon>Pasteurellaceae</taxon>
        <taxon>Haemophilus</taxon>
    </lineage>
</organism>
<name>A0AB33QK30_HAEP3</name>
<evidence type="ECO:0008006" key="3">
    <source>
        <dbReference type="Google" id="ProtNLM"/>
    </source>
</evidence>
<accession>A0AB33QK30</accession>
<gene>
    <name evidence="1" type="ordered locus">PARA_15880</name>
</gene>
<dbReference type="RefSeq" id="WP_014065334.1">
    <property type="nucleotide sequence ID" value="NC_015964.1"/>
</dbReference>
<dbReference type="KEGG" id="hpr:PARA_15880"/>
<evidence type="ECO:0000313" key="2">
    <source>
        <dbReference type="Proteomes" id="UP000007052"/>
    </source>
</evidence>
<sequence length="194" mass="23093">MYSKDRAISYWTMGQRFLRMANVTSEQLVVTGNPWVVSSDEEISPDKYNEETKWADHSIGIPILFNFYHGIELMLKGTILFCDNEYKHRTHKFTILIQKLKEHLNEDSPFIKKIESYTVSPNSIIKNFLDTNQITIDNWYESLKYPENNDNQEFTHLDLIYNSLRSLDFWKNLSSDSLEIIKLSREYYLENRDD</sequence>
<dbReference type="AlphaFoldDB" id="A0AB33QK30"/>
<evidence type="ECO:0000313" key="1">
    <source>
        <dbReference type="EMBL" id="CBW15688.1"/>
    </source>
</evidence>
<dbReference type="Proteomes" id="UP000007052">
    <property type="component" value="Chromosome"/>
</dbReference>
<reference evidence="2" key="1">
    <citation type="submission" date="2010-07" db="EMBL/GenBank/DDBJ databases">
        <title>The genome sequence of Haemophilus parainfluenzae T3T1.</title>
        <authorList>
            <person name="Crook D."/>
            <person name="Hood D."/>
            <person name="Moxon R."/>
            <person name="Parkhill J."/>
            <person name="Aslett M."/>
            <person name="Bentley S.D."/>
        </authorList>
    </citation>
    <scope>NUCLEOTIDE SEQUENCE [LARGE SCALE GENOMIC DNA]</scope>
    <source>
        <strain evidence="2">T3T1</strain>
    </source>
</reference>
<protein>
    <recommendedName>
        <fullName evidence="3">HEPN domain-containing protein</fullName>
    </recommendedName>
</protein>